<dbReference type="InterPro" id="IPR011991">
    <property type="entry name" value="ArsR-like_HTH"/>
</dbReference>
<evidence type="ECO:0000256" key="3">
    <source>
        <dbReference type="ARBA" id="ARBA00023163"/>
    </source>
</evidence>
<evidence type="ECO:0000259" key="5">
    <source>
        <dbReference type="PROSITE" id="PS50987"/>
    </source>
</evidence>
<protein>
    <submittedName>
        <fullName evidence="6">Metalloregulator ArsR/SmtB family transcription factor</fullName>
    </submittedName>
</protein>
<accession>A0ABP8EN10</accession>
<name>A0ABP8EN10_9MICO</name>
<dbReference type="Pfam" id="PF01022">
    <property type="entry name" value="HTH_5"/>
    <property type="match status" value="1"/>
</dbReference>
<dbReference type="CDD" id="cd00090">
    <property type="entry name" value="HTH_ARSR"/>
    <property type="match status" value="1"/>
</dbReference>
<dbReference type="InterPro" id="IPR036388">
    <property type="entry name" value="WH-like_DNA-bd_sf"/>
</dbReference>
<gene>
    <name evidence="6" type="ORF">GCM10022261_29240</name>
</gene>
<keyword evidence="7" id="KW-1185">Reference proteome</keyword>
<feature type="region of interest" description="Disordered" evidence="4">
    <location>
        <begin position="102"/>
        <end position="123"/>
    </location>
</feature>
<comment type="caution">
    <text evidence="6">The sequence shown here is derived from an EMBL/GenBank/DDBJ whole genome shotgun (WGS) entry which is preliminary data.</text>
</comment>
<keyword evidence="1" id="KW-0805">Transcription regulation</keyword>
<dbReference type="SMART" id="SM00418">
    <property type="entry name" value="HTH_ARSR"/>
    <property type="match status" value="1"/>
</dbReference>
<dbReference type="SUPFAM" id="SSF46785">
    <property type="entry name" value="Winged helix' DNA-binding domain"/>
    <property type="match status" value="1"/>
</dbReference>
<dbReference type="PRINTS" id="PR00778">
    <property type="entry name" value="HTHARSR"/>
</dbReference>
<evidence type="ECO:0000256" key="4">
    <source>
        <dbReference type="SAM" id="MobiDB-lite"/>
    </source>
</evidence>
<evidence type="ECO:0000313" key="6">
    <source>
        <dbReference type="EMBL" id="GAA4285393.1"/>
    </source>
</evidence>
<proteinExistence type="predicted"/>
<dbReference type="PROSITE" id="PS50987">
    <property type="entry name" value="HTH_ARSR_2"/>
    <property type="match status" value="1"/>
</dbReference>
<dbReference type="Proteomes" id="UP001501586">
    <property type="component" value="Unassembled WGS sequence"/>
</dbReference>
<dbReference type="InterPro" id="IPR051011">
    <property type="entry name" value="Metal_resp_trans_reg"/>
</dbReference>
<dbReference type="EMBL" id="BAABAZ010000012">
    <property type="protein sequence ID" value="GAA4285393.1"/>
    <property type="molecule type" value="Genomic_DNA"/>
</dbReference>
<evidence type="ECO:0000313" key="7">
    <source>
        <dbReference type="Proteomes" id="UP001501586"/>
    </source>
</evidence>
<organism evidence="6 7">
    <name type="scientific">Brevibacterium daeguense</name>
    <dbReference type="NCBI Taxonomy" id="909936"/>
    <lineage>
        <taxon>Bacteria</taxon>
        <taxon>Bacillati</taxon>
        <taxon>Actinomycetota</taxon>
        <taxon>Actinomycetes</taxon>
        <taxon>Micrococcales</taxon>
        <taxon>Brevibacteriaceae</taxon>
        <taxon>Brevibacterium</taxon>
    </lineage>
</organism>
<keyword evidence="3" id="KW-0804">Transcription</keyword>
<evidence type="ECO:0000256" key="1">
    <source>
        <dbReference type="ARBA" id="ARBA00023015"/>
    </source>
</evidence>
<feature type="domain" description="HTH arsR-type" evidence="5">
    <location>
        <begin position="11"/>
        <end position="105"/>
    </location>
</feature>
<keyword evidence="2" id="KW-0238">DNA-binding</keyword>
<dbReference type="InterPro" id="IPR036390">
    <property type="entry name" value="WH_DNA-bd_sf"/>
</dbReference>
<reference evidence="7" key="1">
    <citation type="journal article" date="2019" name="Int. J. Syst. Evol. Microbiol.">
        <title>The Global Catalogue of Microorganisms (GCM) 10K type strain sequencing project: providing services to taxonomists for standard genome sequencing and annotation.</title>
        <authorList>
            <consortium name="The Broad Institute Genomics Platform"/>
            <consortium name="The Broad Institute Genome Sequencing Center for Infectious Disease"/>
            <person name="Wu L."/>
            <person name="Ma J."/>
        </authorList>
    </citation>
    <scope>NUCLEOTIDE SEQUENCE [LARGE SCALE GENOMIC DNA]</scope>
    <source>
        <strain evidence="7">JCM 17458</strain>
    </source>
</reference>
<dbReference type="NCBIfam" id="NF033788">
    <property type="entry name" value="HTH_metalloreg"/>
    <property type="match status" value="1"/>
</dbReference>
<dbReference type="Gene3D" id="1.10.10.10">
    <property type="entry name" value="Winged helix-like DNA-binding domain superfamily/Winged helix DNA-binding domain"/>
    <property type="match status" value="1"/>
</dbReference>
<evidence type="ECO:0000256" key="2">
    <source>
        <dbReference type="ARBA" id="ARBA00023125"/>
    </source>
</evidence>
<dbReference type="PANTHER" id="PTHR43132:SF8">
    <property type="entry name" value="HTH-TYPE TRANSCRIPTIONAL REGULATOR KMTR"/>
    <property type="match status" value="1"/>
</dbReference>
<sequence>MDTTPSGIETPTTAQIEVAAETFRMLSSSTRLLIVWFLVHEESDVTGLAEASGASVQAVSQHLAKLRLAGLVSSRREGRRIFYMVDDPHVVTMVSEIFDHIAPDGSLAPDPEPRPAGPLRAME</sequence>
<dbReference type="PANTHER" id="PTHR43132">
    <property type="entry name" value="ARSENICAL RESISTANCE OPERON REPRESSOR ARSR-RELATED"/>
    <property type="match status" value="1"/>
</dbReference>
<dbReference type="InterPro" id="IPR001845">
    <property type="entry name" value="HTH_ArsR_DNA-bd_dom"/>
</dbReference>
<dbReference type="RefSeq" id="WP_236863235.1">
    <property type="nucleotide sequence ID" value="NZ_BAABAZ010000012.1"/>
</dbReference>